<evidence type="ECO:0000256" key="1">
    <source>
        <dbReference type="ARBA" id="ARBA00001933"/>
    </source>
</evidence>
<dbReference type="InterPro" id="IPR015421">
    <property type="entry name" value="PyrdxlP-dep_Trfase_major"/>
</dbReference>
<evidence type="ECO:0000313" key="4">
    <source>
        <dbReference type="Proteomes" id="UP001073227"/>
    </source>
</evidence>
<keyword evidence="2" id="KW-0663">Pyridoxal phosphate</keyword>
<accession>A0ABT3ZDE1</accession>
<sequence length="275" mass="29244">MSQIELVNAWAKATPGPSWGYMNLPAQLSPVIVRGNGARVFDASGKSYVDHLLSSGPLIVGHAHPVVVEAVTDQLSRGSAYFAINMPAIELAQEILGASLCGDTLHYQTTGSEATAAALRIARAATGRSKVIKFEGGFHGSHDLAQLSNDAVVDRPAPMINPSSAGGSPGMCQDALIAVYNDITSVEALVAQNRDNIACVIIEPIQRAIMPQPGFLEQLRALTHKEGILLIYDEVVTGFRVAWGGLKRCSGSFLILPAMERRLVGVPSFGRCWPS</sequence>
<dbReference type="Gene3D" id="3.40.640.10">
    <property type="entry name" value="Type I PLP-dependent aspartate aminotransferase-like (Major domain)"/>
    <property type="match status" value="1"/>
</dbReference>
<evidence type="ECO:0000313" key="3">
    <source>
        <dbReference type="EMBL" id="MCY0149817.1"/>
    </source>
</evidence>
<dbReference type="InterPro" id="IPR015424">
    <property type="entry name" value="PyrdxlP-dep_Trfase"/>
</dbReference>
<dbReference type="Gene3D" id="3.90.1150.10">
    <property type="entry name" value="Aspartate Aminotransferase, domain 1"/>
    <property type="match status" value="1"/>
</dbReference>
<protein>
    <submittedName>
        <fullName evidence="3">Aminotransferase class III-fold pyridoxal phosphate-dependent enzyme</fullName>
    </submittedName>
</protein>
<keyword evidence="4" id="KW-1185">Reference proteome</keyword>
<keyword evidence="3" id="KW-0808">Transferase</keyword>
<comment type="cofactor">
    <cofactor evidence="1">
        <name>pyridoxal 5'-phosphate</name>
        <dbReference type="ChEBI" id="CHEBI:597326"/>
    </cofactor>
</comment>
<dbReference type="EMBL" id="JAOVZR010000001">
    <property type="protein sequence ID" value="MCY0149817.1"/>
    <property type="molecule type" value="Genomic_DNA"/>
</dbReference>
<dbReference type="PANTHER" id="PTHR43713:SF3">
    <property type="entry name" value="GLUTAMATE-1-SEMIALDEHYDE 2,1-AMINOMUTASE 1, CHLOROPLASTIC-RELATED"/>
    <property type="match status" value="1"/>
</dbReference>
<dbReference type="RefSeq" id="WP_267655254.1">
    <property type="nucleotide sequence ID" value="NZ_JAOVZR010000001.1"/>
</dbReference>
<dbReference type="InterPro" id="IPR005814">
    <property type="entry name" value="Aminotrans_3"/>
</dbReference>
<dbReference type="InterPro" id="IPR015422">
    <property type="entry name" value="PyrdxlP-dep_Trfase_small"/>
</dbReference>
<keyword evidence="3" id="KW-0032">Aminotransferase</keyword>
<dbReference type="PANTHER" id="PTHR43713">
    <property type="entry name" value="GLUTAMATE-1-SEMIALDEHYDE 2,1-AMINOMUTASE"/>
    <property type="match status" value="1"/>
</dbReference>
<name>A0ABT3ZDE1_9HYPH</name>
<reference evidence="3" key="1">
    <citation type="submission" date="2022-10" db="EMBL/GenBank/DDBJ databases">
        <title>Hoeflea sp. G2-23, isolated from marine algae.</title>
        <authorList>
            <person name="Kristyanto S."/>
            <person name="Kim J.M."/>
            <person name="Jeon C.O."/>
        </authorList>
    </citation>
    <scope>NUCLEOTIDE SEQUENCE</scope>
    <source>
        <strain evidence="3">G2-23</strain>
    </source>
</reference>
<organism evidence="3 4">
    <name type="scientific">Hoeflea algicola</name>
    <dbReference type="NCBI Taxonomy" id="2983763"/>
    <lineage>
        <taxon>Bacteria</taxon>
        <taxon>Pseudomonadati</taxon>
        <taxon>Pseudomonadota</taxon>
        <taxon>Alphaproteobacteria</taxon>
        <taxon>Hyphomicrobiales</taxon>
        <taxon>Rhizobiaceae</taxon>
        <taxon>Hoeflea</taxon>
    </lineage>
</organism>
<proteinExistence type="predicted"/>
<comment type="caution">
    <text evidence="3">The sequence shown here is derived from an EMBL/GenBank/DDBJ whole genome shotgun (WGS) entry which is preliminary data.</text>
</comment>
<gene>
    <name evidence="3" type="ORF">OEG84_19420</name>
</gene>
<dbReference type="Proteomes" id="UP001073227">
    <property type="component" value="Unassembled WGS sequence"/>
</dbReference>
<dbReference type="GO" id="GO:0008483">
    <property type="term" value="F:transaminase activity"/>
    <property type="evidence" value="ECO:0007669"/>
    <property type="project" value="UniProtKB-KW"/>
</dbReference>
<evidence type="ECO:0000256" key="2">
    <source>
        <dbReference type="ARBA" id="ARBA00022898"/>
    </source>
</evidence>
<dbReference type="SUPFAM" id="SSF53383">
    <property type="entry name" value="PLP-dependent transferases"/>
    <property type="match status" value="1"/>
</dbReference>
<dbReference type="Pfam" id="PF00202">
    <property type="entry name" value="Aminotran_3"/>
    <property type="match status" value="1"/>
</dbReference>